<evidence type="ECO:0000256" key="1">
    <source>
        <dbReference type="SAM" id="MobiDB-lite"/>
    </source>
</evidence>
<dbReference type="Proteomes" id="UP000250572">
    <property type="component" value="Unassembled WGS sequence"/>
</dbReference>
<protein>
    <submittedName>
        <fullName evidence="4">Uncharacterized protein</fullName>
    </submittedName>
</protein>
<evidence type="ECO:0000313" key="5">
    <source>
        <dbReference type="Proteomes" id="UP000250572"/>
    </source>
</evidence>
<feature type="domain" description="MUM1-like PWWP" evidence="2">
    <location>
        <begin position="308"/>
        <end position="386"/>
    </location>
</feature>
<dbReference type="AlphaFoldDB" id="A0A315W0P7"/>
<feature type="compositionally biased region" description="Polar residues" evidence="1">
    <location>
        <begin position="140"/>
        <end position="162"/>
    </location>
</feature>
<name>A0A315W0P7_GAMAF</name>
<dbReference type="InterPro" id="IPR040263">
    <property type="entry name" value="PWP3A_3B_4"/>
</dbReference>
<comment type="caution">
    <text evidence="4">The sequence shown here is derived from an EMBL/GenBank/DDBJ whole genome shotgun (WGS) entry which is preliminary data.</text>
</comment>
<feature type="region of interest" description="Disordered" evidence="1">
    <location>
        <begin position="271"/>
        <end position="301"/>
    </location>
</feature>
<dbReference type="CDD" id="cd06080">
    <property type="entry name" value="PWWP_MUM1-like"/>
    <property type="match status" value="1"/>
</dbReference>
<dbReference type="PANTHER" id="PTHR31333:SF6">
    <property type="entry name" value="MUM1 LIKE 1"/>
    <property type="match status" value="1"/>
</dbReference>
<feature type="domain" description="PWWP" evidence="3">
    <location>
        <begin position="467"/>
        <end position="609"/>
    </location>
</feature>
<dbReference type="STRING" id="33528.ENSGAFP00000012731"/>
<dbReference type="InterPro" id="IPR048795">
    <property type="entry name" value="PWP3A_3B_4_C"/>
</dbReference>
<gene>
    <name evidence="4" type="ORF">CCH79_00006128</name>
</gene>
<dbReference type="SUPFAM" id="SSF63748">
    <property type="entry name" value="Tudor/PWWP/MBT"/>
    <property type="match status" value="1"/>
</dbReference>
<dbReference type="Gene3D" id="6.10.300.20">
    <property type="match status" value="1"/>
</dbReference>
<dbReference type="Pfam" id="PF20884">
    <property type="entry name" value="MUM1-like_PWWP"/>
    <property type="match status" value="1"/>
</dbReference>
<organism evidence="4 5">
    <name type="scientific">Gambusia affinis</name>
    <name type="common">Western mosquitofish</name>
    <name type="synonym">Heterandria affinis</name>
    <dbReference type="NCBI Taxonomy" id="33528"/>
    <lineage>
        <taxon>Eukaryota</taxon>
        <taxon>Metazoa</taxon>
        <taxon>Chordata</taxon>
        <taxon>Craniata</taxon>
        <taxon>Vertebrata</taxon>
        <taxon>Euteleostomi</taxon>
        <taxon>Actinopterygii</taxon>
        <taxon>Neopterygii</taxon>
        <taxon>Teleostei</taxon>
        <taxon>Neoteleostei</taxon>
        <taxon>Acanthomorphata</taxon>
        <taxon>Ovalentaria</taxon>
        <taxon>Atherinomorphae</taxon>
        <taxon>Cyprinodontiformes</taxon>
        <taxon>Poeciliidae</taxon>
        <taxon>Poeciliinae</taxon>
        <taxon>Gambusia</taxon>
    </lineage>
</organism>
<accession>A0A315W0P7</accession>
<dbReference type="InterPro" id="IPR035504">
    <property type="entry name" value="MUM1-like_PWWP"/>
</dbReference>
<feature type="compositionally biased region" description="Acidic residues" evidence="1">
    <location>
        <begin position="282"/>
        <end position="292"/>
    </location>
</feature>
<dbReference type="Gene3D" id="2.30.30.140">
    <property type="match status" value="1"/>
</dbReference>
<feature type="region of interest" description="Disordered" evidence="1">
    <location>
        <begin position="119"/>
        <end position="251"/>
    </location>
</feature>
<feature type="compositionally biased region" description="Polar residues" evidence="1">
    <location>
        <begin position="199"/>
        <end position="215"/>
    </location>
</feature>
<sequence length="631" mass="72345">MHKSCGRLRSALNEALWLSAQRAGVAPRLALPVSISDSSGLRTLERDAHLDEGGANLPLIDLRPITRPEVPAEWQLDCMRRPRKIRKSDSKESPVINKILSPPAAEVSIFDNLANLSSPALESEPITPNRRRGRRRRTQEAISVTSTPVHCSSTSNISLSSPRTDEEPLEYAEFTTQAKTTEDDPPLHKSKPQKRKSRTSQPKQLRQSRAVEQTQKNGTPTKRRRGRTRKNVTGDAKGNGTQPSKPFRPRFELQKPDVAGQDLSIELNHEEEQLPSLPLQENESEDEEEDDLPSFLMQKNNKPPSITEGAFVWGRCRNYPYWPALVKNVNRRQKKASVMFVDQAFTGIQKQKGFTLPLRTLKPFDCEEADELMQKAKESYEAAITWSLEFIEDYRMRIACGSFSGSFIEYCNHDMSYPVRRKYPQAASDRLTITSDVITEEPCEHHQEDSVGEKYKDVSTCSKRLLPDRTHAAHNRANEKLVHFIVKQRMVEKHLLAVIRGQQESRWLRSFLSAKRRRVVNIYLEDDQQLDRVYWYLNELYAKAVPKSPRLADVKSMEHVPFVLDVLLPEAIIYAIAGVDNVSVKKAEEKYLKGRCISNRERQEFDLMIERQMWRKSQLQNTGLELFSDSI</sequence>
<feature type="non-terminal residue" evidence="4">
    <location>
        <position position="631"/>
    </location>
</feature>
<proteinExistence type="predicted"/>
<dbReference type="PANTHER" id="PTHR31333">
    <property type="entry name" value="PWWP DOMAIN-CONTAINING DNA REPAIR FACTOR 3 FAMILY MEMBER"/>
    <property type="match status" value="1"/>
</dbReference>
<dbReference type="EMBL" id="NHOQ01000682">
    <property type="protein sequence ID" value="PWA29087.1"/>
    <property type="molecule type" value="Genomic_DNA"/>
</dbReference>
<feature type="compositionally biased region" description="Basic residues" evidence="1">
    <location>
        <begin position="221"/>
        <end position="230"/>
    </location>
</feature>
<feature type="compositionally biased region" description="Basic residues" evidence="1">
    <location>
        <begin position="188"/>
        <end position="198"/>
    </location>
</feature>
<evidence type="ECO:0000259" key="2">
    <source>
        <dbReference type="Pfam" id="PF20884"/>
    </source>
</evidence>
<keyword evidence="5" id="KW-1185">Reference proteome</keyword>
<dbReference type="Pfam" id="PF20886">
    <property type="entry name" value="PWP3A-B_C"/>
    <property type="match status" value="1"/>
</dbReference>
<evidence type="ECO:0000259" key="3">
    <source>
        <dbReference type="Pfam" id="PF20886"/>
    </source>
</evidence>
<evidence type="ECO:0000313" key="4">
    <source>
        <dbReference type="EMBL" id="PWA29087.1"/>
    </source>
</evidence>
<reference evidence="4 5" key="1">
    <citation type="journal article" date="2018" name="G3 (Bethesda)">
        <title>A High-Quality Reference Genome for the Invasive Mosquitofish Gambusia affinis Using a Chicago Library.</title>
        <authorList>
            <person name="Hoffberg S.L."/>
            <person name="Troendle N.J."/>
            <person name="Glenn T.C."/>
            <person name="Mahmud O."/>
            <person name="Louha S."/>
            <person name="Chalopin D."/>
            <person name="Bennetzen J.L."/>
            <person name="Mauricio R."/>
        </authorList>
    </citation>
    <scope>NUCLEOTIDE SEQUENCE [LARGE SCALE GENOMIC DNA]</scope>
    <source>
        <strain evidence="4">NE01/NJP1002.9</strain>
        <tissue evidence="4">Muscle</tissue>
    </source>
</reference>